<evidence type="ECO:0008006" key="10">
    <source>
        <dbReference type="Google" id="ProtNLM"/>
    </source>
</evidence>
<dbReference type="Pfam" id="PF02899">
    <property type="entry name" value="Phage_int_SAM_1"/>
    <property type="match status" value="1"/>
</dbReference>
<dbReference type="InterPro" id="IPR050090">
    <property type="entry name" value="Tyrosine_recombinase_XerCD"/>
</dbReference>
<keyword evidence="3 5" id="KW-0238">DNA-binding</keyword>
<gene>
    <name evidence="8" type="ORF">COT49_00130</name>
</gene>
<organism evidence="8 9">
    <name type="scientific">candidate division WWE3 bacterium CG08_land_8_20_14_0_20_40_13</name>
    <dbReference type="NCBI Taxonomy" id="1975084"/>
    <lineage>
        <taxon>Bacteria</taxon>
        <taxon>Katanobacteria</taxon>
    </lineage>
</organism>
<dbReference type="PANTHER" id="PTHR30349:SF41">
    <property type="entry name" value="INTEGRASE_RECOMBINASE PROTEIN MJ0367-RELATED"/>
    <property type="match status" value="1"/>
</dbReference>
<dbReference type="GO" id="GO:0006310">
    <property type="term" value="P:DNA recombination"/>
    <property type="evidence" value="ECO:0007669"/>
    <property type="project" value="UniProtKB-KW"/>
</dbReference>
<dbReference type="InterPro" id="IPR044068">
    <property type="entry name" value="CB"/>
</dbReference>
<feature type="domain" description="Core-binding (CB)" evidence="7">
    <location>
        <begin position="2"/>
        <end position="87"/>
    </location>
</feature>
<dbReference type="PROSITE" id="PS51900">
    <property type="entry name" value="CB"/>
    <property type="match status" value="1"/>
</dbReference>
<dbReference type="CDD" id="cd00397">
    <property type="entry name" value="DNA_BRE_C"/>
    <property type="match status" value="1"/>
</dbReference>
<evidence type="ECO:0000259" key="6">
    <source>
        <dbReference type="PROSITE" id="PS51898"/>
    </source>
</evidence>
<dbReference type="Gene3D" id="1.10.443.10">
    <property type="entry name" value="Intergrase catalytic core"/>
    <property type="match status" value="1"/>
</dbReference>
<dbReference type="InterPro" id="IPR002104">
    <property type="entry name" value="Integrase_catalytic"/>
</dbReference>
<dbReference type="SUPFAM" id="SSF56349">
    <property type="entry name" value="DNA breaking-rejoining enzymes"/>
    <property type="match status" value="1"/>
</dbReference>
<name>A0A2H0XF25_UNCKA</name>
<evidence type="ECO:0000256" key="3">
    <source>
        <dbReference type="ARBA" id="ARBA00023125"/>
    </source>
</evidence>
<keyword evidence="4" id="KW-0233">DNA recombination</keyword>
<evidence type="ECO:0000256" key="5">
    <source>
        <dbReference type="PROSITE-ProRule" id="PRU01248"/>
    </source>
</evidence>
<evidence type="ECO:0000259" key="7">
    <source>
        <dbReference type="PROSITE" id="PS51900"/>
    </source>
</evidence>
<evidence type="ECO:0000256" key="2">
    <source>
        <dbReference type="ARBA" id="ARBA00022908"/>
    </source>
</evidence>
<dbReference type="InterPro" id="IPR010998">
    <property type="entry name" value="Integrase_recombinase_N"/>
</dbReference>
<dbReference type="AlphaFoldDB" id="A0A2H0XF25"/>
<proteinExistence type="inferred from homology"/>
<dbReference type="GO" id="GO:0015074">
    <property type="term" value="P:DNA integration"/>
    <property type="evidence" value="ECO:0007669"/>
    <property type="project" value="UniProtKB-KW"/>
</dbReference>
<dbReference type="PROSITE" id="PS51898">
    <property type="entry name" value="TYR_RECOMBINASE"/>
    <property type="match status" value="1"/>
</dbReference>
<evidence type="ECO:0000313" key="9">
    <source>
        <dbReference type="Proteomes" id="UP000230340"/>
    </source>
</evidence>
<keyword evidence="2" id="KW-0229">DNA integration</keyword>
<dbReference type="InterPro" id="IPR004107">
    <property type="entry name" value="Integrase_SAM-like_N"/>
</dbReference>
<protein>
    <recommendedName>
        <fullName evidence="10">Tyrosine recombinase XerC</fullName>
    </recommendedName>
</protein>
<feature type="domain" description="Tyr recombinase" evidence="6">
    <location>
        <begin position="108"/>
        <end position="281"/>
    </location>
</feature>
<dbReference type="InterPro" id="IPR011010">
    <property type="entry name" value="DNA_brk_join_enz"/>
</dbReference>
<dbReference type="Gene3D" id="1.10.150.130">
    <property type="match status" value="1"/>
</dbReference>
<comment type="caution">
    <text evidence="8">The sequence shown here is derived from an EMBL/GenBank/DDBJ whole genome shotgun (WGS) entry which is preliminary data.</text>
</comment>
<dbReference type="Pfam" id="PF00589">
    <property type="entry name" value="Phage_integrase"/>
    <property type="match status" value="1"/>
</dbReference>
<dbReference type="EMBL" id="PEYT01000002">
    <property type="protein sequence ID" value="PIS23415.1"/>
    <property type="molecule type" value="Genomic_DNA"/>
</dbReference>
<comment type="similarity">
    <text evidence="1">Belongs to the 'phage' integrase family.</text>
</comment>
<dbReference type="GO" id="GO:0003677">
    <property type="term" value="F:DNA binding"/>
    <property type="evidence" value="ECO:0007669"/>
    <property type="project" value="UniProtKB-UniRule"/>
</dbReference>
<evidence type="ECO:0000256" key="4">
    <source>
        <dbReference type="ARBA" id="ARBA00023172"/>
    </source>
</evidence>
<dbReference type="PANTHER" id="PTHR30349">
    <property type="entry name" value="PHAGE INTEGRASE-RELATED"/>
    <property type="match status" value="1"/>
</dbReference>
<evidence type="ECO:0000313" key="8">
    <source>
        <dbReference type="EMBL" id="PIS23415.1"/>
    </source>
</evidence>
<reference evidence="9" key="1">
    <citation type="submission" date="2017-09" db="EMBL/GenBank/DDBJ databases">
        <title>Depth-based differentiation of microbial function through sediment-hosted aquifers and enrichment of novel symbionts in the deep terrestrial subsurface.</title>
        <authorList>
            <person name="Probst A.J."/>
            <person name="Ladd B."/>
            <person name="Jarett J.K."/>
            <person name="Geller-Mcgrath D.E."/>
            <person name="Sieber C.M.K."/>
            <person name="Emerson J.B."/>
            <person name="Anantharaman K."/>
            <person name="Thomas B.C."/>
            <person name="Malmstrom R."/>
            <person name="Stieglmeier M."/>
            <person name="Klingl A."/>
            <person name="Woyke T."/>
            <person name="Ryan C.M."/>
            <person name="Banfield J.F."/>
        </authorList>
    </citation>
    <scope>NUCLEOTIDE SEQUENCE [LARGE SCALE GENOMIC DNA]</scope>
</reference>
<sequence>MIPFDIAQQKFREHLKKKGRAGATLLAYSKDIDQVLKFTASRGRNLVHEIIKEDLDGFLDQLKKQNYTSKSISRKINSLRTFFKFLVEEKVIKIDPAKLLEHPKLSPKDPRVLSTIEYRALRDTVKNDIRTAAVLEIFLQTGIRISELAGLKFSEVVLNDNGFGKMLVSGREIPLNKTAQVALKGYLQIRPKTKSKSFFVTKSGRPLLVRNIRATFDRNFKKTGIVKATVNDFRHTFIVNHLKEGTSLLFISKIVGHKRISTTEKYLDYIEASEGKIEKMELVDI</sequence>
<evidence type="ECO:0000256" key="1">
    <source>
        <dbReference type="ARBA" id="ARBA00008857"/>
    </source>
</evidence>
<dbReference type="InterPro" id="IPR013762">
    <property type="entry name" value="Integrase-like_cat_sf"/>
</dbReference>
<accession>A0A2H0XF25</accession>
<dbReference type="Proteomes" id="UP000230340">
    <property type="component" value="Unassembled WGS sequence"/>
</dbReference>